<evidence type="ECO:0000259" key="2">
    <source>
        <dbReference type="Pfam" id="PF00857"/>
    </source>
</evidence>
<reference evidence="3 4" key="1">
    <citation type="submission" date="2021-03" db="EMBL/GenBank/DDBJ databases">
        <title>Thermosipho ferrireducens sp.nov., an anaerobic thermophilic iron-reducing bacterium isolated from a deep-sea hydrothermal sulfide deposits.</title>
        <authorList>
            <person name="Zeng X."/>
            <person name="Chen Y."/>
            <person name="Shao Z."/>
        </authorList>
    </citation>
    <scope>NUCLEOTIDE SEQUENCE [LARGE SCALE GENOMIC DNA]</scope>
    <source>
        <strain evidence="3 4">JL129W03</strain>
    </source>
</reference>
<evidence type="ECO:0000313" key="4">
    <source>
        <dbReference type="Proteomes" id="UP000671862"/>
    </source>
</evidence>
<dbReference type="Pfam" id="PF00857">
    <property type="entry name" value="Isochorismatase"/>
    <property type="match status" value="1"/>
</dbReference>
<gene>
    <name evidence="3" type="ORF">JYK00_09120</name>
</gene>
<evidence type="ECO:0000313" key="3">
    <source>
        <dbReference type="EMBL" id="QTA37867.1"/>
    </source>
</evidence>
<keyword evidence="4" id="KW-1185">Reference proteome</keyword>
<dbReference type="SUPFAM" id="SSF52499">
    <property type="entry name" value="Isochorismatase-like hydrolases"/>
    <property type="match status" value="1"/>
</dbReference>
<dbReference type="EMBL" id="CP071446">
    <property type="protein sequence ID" value="QTA37867.1"/>
    <property type="molecule type" value="Genomic_DNA"/>
</dbReference>
<dbReference type="InterPro" id="IPR050272">
    <property type="entry name" value="Isochorismatase-like_hydrls"/>
</dbReference>
<dbReference type="Proteomes" id="UP000671862">
    <property type="component" value="Chromosome"/>
</dbReference>
<accession>A0ABX7S5P1</accession>
<dbReference type="PANTHER" id="PTHR43540">
    <property type="entry name" value="PEROXYUREIDOACRYLATE/UREIDOACRYLATE AMIDOHYDROLASE-RELATED"/>
    <property type="match status" value="1"/>
</dbReference>
<name>A0ABX7S5P1_9BACT</name>
<dbReference type="InterPro" id="IPR000868">
    <property type="entry name" value="Isochorismatase-like_dom"/>
</dbReference>
<dbReference type="InterPro" id="IPR036380">
    <property type="entry name" value="Isochorismatase-like_sf"/>
</dbReference>
<organism evidence="3 4">
    <name type="scientific">Thermosipho ferrireducens</name>
    <dbReference type="NCBI Taxonomy" id="2571116"/>
    <lineage>
        <taxon>Bacteria</taxon>
        <taxon>Thermotogati</taxon>
        <taxon>Thermotogota</taxon>
        <taxon>Thermotogae</taxon>
        <taxon>Thermotogales</taxon>
        <taxon>Fervidobacteriaceae</taxon>
        <taxon>Thermosipho</taxon>
    </lineage>
</organism>
<dbReference type="PANTHER" id="PTHR43540:SF6">
    <property type="entry name" value="ISOCHORISMATASE-LIKE DOMAIN-CONTAINING PROTEIN"/>
    <property type="match status" value="1"/>
</dbReference>
<proteinExistence type="predicted"/>
<dbReference type="RefSeq" id="WP_207566588.1">
    <property type="nucleotide sequence ID" value="NZ_CP071446.1"/>
</dbReference>
<feature type="domain" description="Isochorismatase-like" evidence="2">
    <location>
        <begin position="3"/>
        <end position="167"/>
    </location>
</feature>
<protein>
    <submittedName>
        <fullName evidence="3">Cysteine hydrolase</fullName>
    </submittedName>
</protein>
<evidence type="ECO:0000256" key="1">
    <source>
        <dbReference type="ARBA" id="ARBA00022801"/>
    </source>
</evidence>
<keyword evidence="1 3" id="KW-0378">Hydrolase</keyword>
<dbReference type="CDD" id="cd00431">
    <property type="entry name" value="cysteine_hydrolases"/>
    <property type="match status" value="1"/>
</dbReference>
<sequence length="175" mass="20448">MKALLIIDVQNDFATPKGSLYFKGAENVIDPIKKLILKFKEKELPIFYTQDWHLQNDPEFNIWPQHCVENTPGAEIVDDIKKVLENYDKAFSIKKTRYSAFYNTNFDKMLKELNITEIDVVGLVTNICVLFTVEELRNRQIETNVYKNCVASYDKELHNLSLKLMKEVLRANIIE</sequence>
<dbReference type="GO" id="GO:0016787">
    <property type="term" value="F:hydrolase activity"/>
    <property type="evidence" value="ECO:0007669"/>
    <property type="project" value="UniProtKB-KW"/>
</dbReference>
<dbReference type="Gene3D" id="3.40.50.850">
    <property type="entry name" value="Isochorismatase-like"/>
    <property type="match status" value="1"/>
</dbReference>